<dbReference type="PANTHER" id="PTHR46036:SF5">
    <property type="entry name" value="LACTOYLGLUTATHIONE LYASE"/>
    <property type="match status" value="1"/>
</dbReference>
<evidence type="ECO:0000256" key="4">
    <source>
        <dbReference type="ARBA" id="ARBA00032460"/>
    </source>
</evidence>
<dbReference type="GO" id="GO:0046872">
    <property type="term" value="F:metal ion binding"/>
    <property type="evidence" value="ECO:0007669"/>
    <property type="project" value="UniProtKB-KW"/>
</dbReference>
<dbReference type="InterPro" id="IPR029068">
    <property type="entry name" value="Glyas_Bleomycin-R_OHBP_Dase"/>
</dbReference>
<dbReference type="PATRIC" id="fig|1030009.3.peg.2255"/>
<sequence length="129" mass="14692">MTAKMLHTCIRVKNLTDSINFYEKALGLKEVRRKDFPDFEFTLVYMAFEEGGFELELTYNYDQKEAYDLGNGYGHLAVGVPDVRALLKEHQAAGYTVTDLKGLPGEDPFYYFLTDPDGYKTEIIQDGAL</sequence>
<accession>A0A0E0UY82</accession>
<dbReference type="InterPro" id="IPR037523">
    <property type="entry name" value="VOC_core"/>
</dbReference>
<evidence type="ECO:0000313" key="7">
    <source>
        <dbReference type="EMBL" id="AEH93274.1"/>
    </source>
</evidence>
<dbReference type="PANTHER" id="PTHR46036">
    <property type="entry name" value="LACTOYLGLUTATHIONE LYASE"/>
    <property type="match status" value="1"/>
</dbReference>
<feature type="domain" description="VOC" evidence="6">
    <location>
        <begin position="4"/>
        <end position="126"/>
    </location>
</feature>
<organism evidence="7 8">
    <name type="scientific">Listeria monocytogenes serotype 4a (strain M7)</name>
    <dbReference type="NCBI Taxonomy" id="1030009"/>
    <lineage>
        <taxon>Bacteria</taxon>
        <taxon>Bacillati</taxon>
        <taxon>Bacillota</taxon>
        <taxon>Bacilli</taxon>
        <taxon>Bacillales</taxon>
        <taxon>Listeriaceae</taxon>
        <taxon>Listeria</taxon>
    </lineage>
</organism>
<evidence type="ECO:0000256" key="1">
    <source>
        <dbReference type="ARBA" id="ARBA00022723"/>
    </source>
</evidence>
<dbReference type="PROSITE" id="PS51819">
    <property type="entry name" value="VOC"/>
    <property type="match status" value="1"/>
</dbReference>
<dbReference type="RefSeq" id="WP_012580910.1">
    <property type="nucleotide sequence ID" value="NC_017537.1"/>
</dbReference>
<keyword evidence="1" id="KW-0479">Metal-binding</keyword>
<dbReference type="AlphaFoldDB" id="A0A0E0UY82"/>
<dbReference type="Pfam" id="PF00903">
    <property type="entry name" value="Glyoxalase"/>
    <property type="match status" value="1"/>
</dbReference>
<evidence type="ECO:0000256" key="3">
    <source>
        <dbReference type="ARBA" id="ARBA00030892"/>
    </source>
</evidence>
<reference evidence="7 8" key="1">
    <citation type="journal article" date="2011" name="J. Bacteriol.">
        <title>Genome sequence of the nonpathogenic Listeria monocytogenes serovar 4a strain M7.</title>
        <authorList>
            <person name="Chen J."/>
            <person name="Xia Y."/>
            <person name="Cheng C."/>
            <person name="Fang C."/>
            <person name="Shan Y."/>
            <person name="Jin G."/>
            <person name="Fang W."/>
        </authorList>
    </citation>
    <scope>NUCLEOTIDE SEQUENCE [LARGE SCALE GENOMIC DNA]</scope>
    <source>
        <strain evidence="7 8">M7</strain>
    </source>
</reference>
<dbReference type="SUPFAM" id="SSF54593">
    <property type="entry name" value="Glyoxalase/Bleomycin resistance protein/Dihydroxybiphenyl dioxygenase"/>
    <property type="match status" value="1"/>
</dbReference>
<dbReference type="Gene3D" id="3.10.180.10">
    <property type="entry name" value="2,3-Dihydroxybiphenyl 1,2-Dioxygenase, domain 1"/>
    <property type="match status" value="1"/>
</dbReference>
<evidence type="ECO:0000313" key="8">
    <source>
        <dbReference type="Proteomes" id="UP000000486"/>
    </source>
</evidence>
<proteinExistence type="predicted"/>
<evidence type="ECO:0000256" key="2">
    <source>
        <dbReference type="ARBA" id="ARBA00030291"/>
    </source>
</evidence>
<dbReference type="InterPro" id="IPR004360">
    <property type="entry name" value="Glyas_Fos-R_dOase_dom"/>
</dbReference>
<dbReference type="Proteomes" id="UP000000486">
    <property type="component" value="Chromosome"/>
</dbReference>
<dbReference type="GO" id="GO:0004462">
    <property type="term" value="F:lactoylglutathione lyase activity"/>
    <property type="evidence" value="ECO:0007669"/>
    <property type="project" value="InterPro"/>
</dbReference>
<dbReference type="GO" id="GO:0019243">
    <property type="term" value="P:methylglyoxal catabolic process to D-lactate via S-lactoyl-glutathione"/>
    <property type="evidence" value="ECO:0007669"/>
    <property type="project" value="TreeGrafter"/>
</dbReference>
<evidence type="ECO:0000256" key="5">
    <source>
        <dbReference type="ARBA" id="ARBA00033298"/>
    </source>
</evidence>
<dbReference type="PROSITE" id="PS00934">
    <property type="entry name" value="GLYOXALASE_I_1"/>
    <property type="match status" value="1"/>
</dbReference>
<gene>
    <name evidence="7" type="primary">gloA</name>
    <name evidence="7" type="ordered locus">LMM7_2269</name>
</gene>
<evidence type="ECO:0000259" key="6">
    <source>
        <dbReference type="PROSITE" id="PS51819"/>
    </source>
</evidence>
<dbReference type="InterPro" id="IPR018146">
    <property type="entry name" value="Glyoxalase_1_CS"/>
</dbReference>
<dbReference type="EMBL" id="CP002816">
    <property type="protein sequence ID" value="AEH93274.1"/>
    <property type="molecule type" value="Genomic_DNA"/>
</dbReference>
<protein>
    <recommendedName>
        <fullName evidence="3">Aldoketomutase</fullName>
    </recommendedName>
    <alternativeName>
        <fullName evidence="2">Ketone-aldehyde mutase</fullName>
    </alternativeName>
    <alternativeName>
        <fullName evidence="4">Methylglyoxalase</fullName>
    </alternativeName>
    <alternativeName>
        <fullName evidence="5">S-D-lactoylglutathione methylglyoxal lyase</fullName>
    </alternativeName>
</protein>
<dbReference type="HOGENOM" id="CLU_046006_8_4_9"/>
<name>A0A0E0UY82_LISMM</name>
<dbReference type="KEGG" id="lmq:LMM7_2269"/>
<dbReference type="GO" id="GO:0005737">
    <property type="term" value="C:cytoplasm"/>
    <property type="evidence" value="ECO:0007669"/>
    <property type="project" value="TreeGrafter"/>
</dbReference>